<keyword evidence="2" id="KW-1185">Reference proteome</keyword>
<gene>
    <name evidence="1" type="ORF">BWI75_08325</name>
</gene>
<sequence>MRLRTVPRVTGEITYRVTGETEETFTPANARVRAERIKTLFTQPELFIWQKGKQIVSYLDKRNGYDFRLYVKNEAEGRKIITQVMAIENKSPDWSNLRISTSSKTYPEITGTKRIYGEQRRLPRRRPLEDIKFRYAELHLWGMTKPVTLVDTTGQRGNSLAHIF</sequence>
<dbReference type="AlphaFoldDB" id="A0A6N8FUU2"/>
<name>A0A6N8FUU2_9CHRO</name>
<evidence type="ECO:0000313" key="1">
    <source>
        <dbReference type="EMBL" id="MUL36352.1"/>
    </source>
</evidence>
<dbReference type="RefSeq" id="WP_105221858.1">
    <property type="nucleotide sequence ID" value="NZ_CAWNSU010000118.1"/>
</dbReference>
<proteinExistence type="predicted"/>
<protein>
    <submittedName>
        <fullName evidence="1">Uncharacterized protein</fullName>
    </submittedName>
</protein>
<dbReference type="EMBL" id="NAPY01000010">
    <property type="protein sequence ID" value="MUL36352.1"/>
    <property type="molecule type" value="Genomic_DNA"/>
</dbReference>
<accession>A0A6N8FUU2</accession>
<comment type="caution">
    <text evidence="1">The sequence shown here is derived from an EMBL/GenBank/DDBJ whole genome shotgun (WGS) entry which is preliminary data.</text>
</comment>
<organism evidence="1 2">
    <name type="scientific">Gloeocapsopsis dulcis AAB1 = 1H9</name>
    <dbReference type="NCBI Taxonomy" id="1433147"/>
    <lineage>
        <taxon>Bacteria</taxon>
        <taxon>Bacillati</taxon>
        <taxon>Cyanobacteriota</taxon>
        <taxon>Cyanophyceae</taxon>
        <taxon>Oscillatoriophycideae</taxon>
        <taxon>Chroococcales</taxon>
        <taxon>Chroococcaceae</taxon>
        <taxon>Gloeocapsopsis</taxon>
        <taxon>Gloeocapsopsis dulcis</taxon>
    </lineage>
</organism>
<evidence type="ECO:0000313" key="2">
    <source>
        <dbReference type="Proteomes" id="UP000441797"/>
    </source>
</evidence>
<reference evidence="1 2" key="1">
    <citation type="journal article" date="2019" name="Front. Microbiol.">
        <title>Genomic Features for Desiccation Tolerance and Sugar Biosynthesis in the Extremophile Gloeocapsopsis sp. UTEX B3054.</title>
        <authorList>
            <person name="Urrejola C."/>
            <person name="Alcorta J."/>
            <person name="Salas L."/>
            <person name="Vasquez M."/>
            <person name="Polz M.F."/>
            <person name="Vicuna R."/>
            <person name="Diez B."/>
        </authorList>
    </citation>
    <scope>NUCLEOTIDE SEQUENCE [LARGE SCALE GENOMIC DNA]</scope>
    <source>
        <strain evidence="1 2">1H9</strain>
    </source>
</reference>
<dbReference type="Proteomes" id="UP000441797">
    <property type="component" value="Unassembled WGS sequence"/>
</dbReference>